<dbReference type="AlphaFoldDB" id="A0AB34J409"/>
<dbReference type="Proteomes" id="UP001515480">
    <property type="component" value="Unassembled WGS sequence"/>
</dbReference>
<sequence length="331" mass="34286">MAPPALFTADPAGRAPAPPGSAGATVAWLAATLEKSLFVSQDDRKFLFVRARARANGKPVVVLTSATDSTAGASEVEVPLEALRDTSVQPHIAKIFLSLFNTPIPLADEEVTALRARTGDATVQKVVVARLKSDGVTVTRGQSTLNVASFLSLVAPKLTSIELVLPVGHRGGEQRQEPAPAAAGTVSFAPMRKLAAMAAVVGAFPEGASELSWADAEAFFSAALGREVAGRSAVLAAAMRLDTKLVTSSKVKSTLKAAIEMARAAGAVLSIAERGELLAAQGIPSATPSPARAPRAAKRKEREQGQQPMAPVEAESSRQTSSPARGEAWRG</sequence>
<evidence type="ECO:0000256" key="1">
    <source>
        <dbReference type="SAM" id="MobiDB-lite"/>
    </source>
</evidence>
<dbReference type="EMBL" id="JBGBPQ010000014">
    <property type="protein sequence ID" value="KAL1511355.1"/>
    <property type="molecule type" value="Genomic_DNA"/>
</dbReference>
<comment type="caution">
    <text evidence="2">The sequence shown here is derived from an EMBL/GenBank/DDBJ whole genome shotgun (WGS) entry which is preliminary data.</text>
</comment>
<feature type="compositionally biased region" description="Low complexity" evidence="1">
    <location>
        <begin position="9"/>
        <end position="20"/>
    </location>
</feature>
<name>A0AB34J409_PRYPA</name>
<evidence type="ECO:0000313" key="3">
    <source>
        <dbReference type="Proteomes" id="UP001515480"/>
    </source>
</evidence>
<accession>A0AB34J409</accession>
<reference evidence="2 3" key="1">
    <citation type="journal article" date="2024" name="Science">
        <title>Giant polyketide synthase enzymes in the biosynthesis of giant marine polyether toxins.</title>
        <authorList>
            <person name="Fallon T.R."/>
            <person name="Shende V.V."/>
            <person name="Wierzbicki I.H."/>
            <person name="Pendleton A.L."/>
            <person name="Watervoot N.F."/>
            <person name="Auber R.P."/>
            <person name="Gonzalez D.J."/>
            <person name="Wisecaver J.H."/>
            <person name="Moore B.S."/>
        </authorList>
    </citation>
    <scope>NUCLEOTIDE SEQUENCE [LARGE SCALE GENOMIC DNA]</scope>
    <source>
        <strain evidence="2 3">12B1</strain>
    </source>
</reference>
<feature type="compositionally biased region" description="Low complexity" evidence="1">
    <location>
        <begin position="284"/>
        <end position="294"/>
    </location>
</feature>
<protein>
    <recommendedName>
        <fullName evidence="4">FACT complex subunit</fullName>
    </recommendedName>
</protein>
<feature type="region of interest" description="Disordered" evidence="1">
    <location>
        <begin position="1"/>
        <end position="20"/>
    </location>
</feature>
<feature type="region of interest" description="Disordered" evidence="1">
    <location>
        <begin position="281"/>
        <end position="331"/>
    </location>
</feature>
<keyword evidence="3" id="KW-1185">Reference proteome</keyword>
<evidence type="ECO:0008006" key="4">
    <source>
        <dbReference type="Google" id="ProtNLM"/>
    </source>
</evidence>
<gene>
    <name evidence="2" type="ORF">AB1Y20_006157</name>
</gene>
<proteinExistence type="predicted"/>
<organism evidence="2 3">
    <name type="scientific">Prymnesium parvum</name>
    <name type="common">Toxic golden alga</name>
    <dbReference type="NCBI Taxonomy" id="97485"/>
    <lineage>
        <taxon>Eukaryota</taxon>
        <taxon>Haptista</taxon>
        <taxon>Haptophyta</taxon>
        <taxon>Prymnesiophyceae</taxon>
        <taxon>Prymnesiales</taxon>
        <taxon>Prymnesiaceae</taxon>
        <taxon>Prymnesium</taxon>
    </lineage>
</organism>
<evidence type="ECO:0000313" key="2">
    <source>
        <dbReference type="EMBL" id="KAL1511355.1"/>
    </source>
</evidence>